<protein>
    <submittedName>
        <fullName evidence="1">Uncharacterized protein</fullName>
    </submittedName>
</protein>
<name>A0AA43TTZ4_9LECA</name>
<dbReference type="AlphaFoldDB" id="A0AA43TTZ4"/>
<evidence type="ECO:0000313" key="2">
    <source>
        <dbReference type="Proteomes" id="UP001161017"/>
    </source>
</evidence>
<dbReference type="EMBL" id="JAPUFD010000003">
    <property type="protein sequence ID" value="MDI1486660.1"/>
    <property type="molecule type" value="Genomic_DNA"/>
</dbReference>
<proteinExistence type="predicted"/>
<sequence>MVQPIEPYFALLEATCYITKFKESEKVISFDIPFGQYGIRNRGYRVQVRSASAEDPLMSWSRAAYAFYAAARTMNADHKLNLFDADVEYQGTVIGFLRFYKANTDPVADGLVATTKRDLDGQEVERRDLEAADLTSPDMISLDPEGTGETTALGNLTAPTGGYPVFNAEYILSGERLNTLNVFMTLIQVTAWNFMQGADLVLQPLSFIGDWSCKTNYRSGGIDPVGDSRFNISLAVQSHREMVYFFIFNVVKFAEAQLNVVDSKRSKYKYGSFAIRAL</sequence>
<reference evidence="1" key="1">
    <citation type="journal article" date="2023" name="Genome Biol. Evol.">
        <title>First Whole Genome Sequence and Flow Cytometry Genome Size Data for the Lichen-Forming Fungus Ramalina farinacea (Ascomycota).</title>
        <authorList>
            <person name="Llewellyn T."/>
            <person name="Mian S."/>
            <person name="Hill R."/>
            <person name="Leitch I.J."/>
            <person name="Gaya E."/>
        </authorList>
    </citation>
    <scope>NUCLEOTIDE SEQUENCE</scope>
    <source>
        <strain evidence="1">LIQ254RAFAR</strain>
    </source>
</reference>
<accession>A0AA43TTZ4</accession>
<evidence type="ECO:0000313" key="1">
    <source>
        <dbReference type="EMBL" id="MDI1486660.1"/>
    </source>
</evidence>
<dbReference type="Proteomes" id="UP001161017">
    <property type="component" value="Unassembled WGS sequence"/>
</dbReference>
<comment type="caution">
    <text evidence="1">The sequence shown here is derived from an EMBL/GenBank/DDBJ whole genome shotgun (WGS) entry which is preliminary data.</text>
</comment>
<gene>
    <name evidence="1" type="ORF">OHK93_005892</name>
</gene>
<keyword evidence="2" id="KW-1185">Reference proteome</keyword>
<organism evidence="1 2">
    <name type="scientific">Ramalina farinacea</name>
    <dbReference type="NCBI Taxonomy" id="258253"/>
    <lineage>
        <taxon>Eukaryota</taxon>
        <taxon>Fungi</taxon>
        <taxon>Dikarya</taxon>
        <taxon>Ascomycota</taxon>
        <taxon>Pezizomycotina</taxon>
        <taxon>Lecanoromycetes</taxon>
        <taxon>OSLEUM clade</taxon>
        <taxon>Lecanoromycetidae</taxon>
        <taxon>Lecanorales</taxon>
        <taxon>Lecanorineae</taxon>
        <taxon>Ramalinaceae</taxon>
        <taxon>Ramalina</taxon>
    </lineage>
</organism>